<dbReference type="CDD" id="cd00114">
    <property type="entry name" value="LIGANc"/>
    <property type="match status" value="1"/>
</dbReference>
<dbReference type="SUPFAM" id="SSF52113">
    <property type="entry name" value="BRCT domain"/>
    <property type="match status" value="1"/>
</dbReference>
<dbReference type="FunFam" id="3.30.470.30:FF:000001">
    <property type="entry name" value="DNA ligase"/>
    <property type="match status" value="1"/>
</dbReference>
<evidence type="ECO:0000256" key="10">
    <source>
        <dbReference type="ARBA" id="ARBA00023027"/>
    </source>
</evidence>
<dbReference type="Gene3D" id="3.30.470.30">
    <property type="entry name" value="DNA ligase/mRNA capping enzyme"/>
    <property type="match status" value="1"/>
</dbReference>
<evidence type="ECO:0000256" key="7">
    <source>
        <dbReference type="ARBA" id="ARBA00022763"/>
    </source>
</evidence>
<dbReference type="NCBIfam" id="TIGR00575">
    <property type="entry name" value="dnlj"/>
    <property type="match status" value="1"/>
</dbReference>
<dbReference type="SUPFAM" id="SSF56091">
    <property type="entry name" value="DNA ligase/mRNA capping enzyme, catalytic domain"/>
    <property type="match status" value="1"/>
</dbReference>
<dbReference type="Gene3D" id="2.40.50.140">
    <property type="entry name" value="Nucleic acid-binding proteins"/>
    <property type="match status" value="1"/>
</dbReference>
<dbReference type="Gene3D" id="1.10.150.20">
    <property type="entry name" value="5' to 3' exonuclease, C-terminal subdomain"/>
    <property type="match status" value="2"/>
</dbReference>
<dbReference type="GO" id="GO:0006260">
    <property type="term" value="P:DNA replication"/>
    <property type="evidence" value="ECO:0007669"/>
    <property type="project" value="UniProtKB-KW"/>
</dbReference>
<dbReference type="InterPro" id="IPR010994">
    <property type="entry name" value="RuvA_2-like"/>
</dbReference>
<gene>
    <name evidence="14" type="ORF">METZ01_LOCUS25087</name>
</gene>
<keyword evidence="11" id="KW-0234">DNA repair</keyword>
<dbReference type="InterPro" id="IPR001679">
    <property type="entry name" value="DNA_ligase"/>
</dbReference>
<keyword evidence="9" id="KW-0460">Magnesium</keyword>
<dbReference type="EC" id="6.5.1.2" evidence="3"/>
<protein>
    <recommendedName>
        <fullName evidence="3">DNA ligase (NAD(+))</fullName>
        <ecNumber evidence="3">6.5.1.2</ecNumber>
    </recommendedName>
</protein>
<dbReference type="HAMAP" id="MF_01588">
    <property type="entry name" value="DNA_ligase_A"/>
    <property type="match status" value="1"/>
</dbReference>
<organism evidence="14">
    <name type="scientific">marine metagenome</name>
    <dbReference type="NCBI Taxonomy" id="408172"/>
    <lineage>
        <taxon>unclassified sequences</taxon>
        <taxon>metagenomes</taxon>
        <taxon>ecological metagenomes</taxon>
    </lineage>
</organism>
<comment type="function">
    <text evidence="2">DNA ligase that catalyzes the formation of phosphodiester linkages between 5'-phosphoryl and 3'-hydroxyl groups in double-stranded DNA using NAD as a coenzyme and as the energy source for the reaction. It is essential for DNA replication and repair of damaged DNA.</text>
</comment>
<keyword evidence="10" id="KW-0520">NAD</keyword>
<evidence type="ECO:0000256" key="11">
    <source>
        <dbReference type="ARBA" id="ARBA00023204"/>
    </source>
</evidence>
<evidence type="ECO:0000256" key="9">
    <source>
        <dbReference type="ARBA" id="ARBA00022842"/>
    </source>
</evidence>
<name>A0A381Q3Q6_9ZZZZ</name>
<dbReference type="InterPro" id="IPR001357">
    <property type="entry name" value="BRCT_dom"/>
</dbReference>
<dbReference type="Pfam" id="PF03120">
    <property type="entry name" value="OB_DNA_ligase"/>
    <property type="match status" value="1"/>
</dbReference>
<dbReference type="GO" id="GO:0006281">
    <property type="term" value="P:DNA repair"/>
    <property type="evidence" value="ECO:0007669"/>
    <property type="project" value="UniProtKB-KW"/>
</dbReference>
<dbReference type="Gene3D" id="3.40.50.10190">
    <property type="entry name" value="BRCT domain"/>
    <property type="match status" value="1"/>
</dbReference>
<dbReference type="InterPro" id="IPR004150">
    <property type="entry name" value="NAD_DNA_ligase_OB"/>
</dbReference>
<dbReference type="SUPFAM" id="SSF47781">
    <property type="entry name" value="RuvA domain 2-like"/>
    <property type="match status" value="1"/>
</dbReference>
<evidence type="ECO:0000256" key="8">
    <source>
        <dbReference type="ARBA" id="ARBA00022833"/>
    </source>
</evidence>
<proteinExistence type="inferred from homology"/>
<dbReference type="FunFam" id="2.40.50.140:FF:000012">
    <property type="entry name" value="DNA ligase"/>
    <property type="match status" value="1"/>
</dbReference>
<comment type="catalytic activity">
    <reaction evidence="12">
        <text>NAD(+) + (deoxyribonucleotide)n-3'-hydroxyl + 5'-phospho-(deoxyribonucleotide)m = (deoxyribonucleotide)n+m + AMP + beta-nicotinamide D-nucleotide.</text>
        <dbReference type="EC" id="6.5.1.2"/>
    </reaction>
</comment>
<evidence type="ECO:0000256" key="12">
    <source>
        <dbReference type="ARBA" id="ARBA00034005"/>
    </source>
</evidence>
<dbReference type="SMART" id="SM00278">
    <property type="entry name" value="HhH1"/>
    <property type="match status" value="4"/>
</dbReference>
<sequence>MKPKKEDHLRVKKLSALIRNHSYKYHVLDEPEIEDSKYDQLFQELLSLEQKFPELLSKTSPTQRIGSKPSAGFKKITHGMPMLSLDNAFSIKDLEDFDKRVTERLVLKEDLEYCCEPKLDGVAVNLFYKKGVLDKAATRGDGTIGEDITHNIKTLPSVPLELIKNEEIAKIPNSLEVRGEVFIESFEFKKINEFSKESGKRIFANPRNAAAGSLRQLDPEVTASRPLKLFIHGYGTSDSSPENIPNNQFDMLQLFKMWGFPTNPEVKVAIGINTCIEYFSYIEDKRKELSYEIDGVVYKVNKFNFQQRLGKVSRAPRWAIARKFPAETGKTRVNSISYQVGRLGSVTPVAELEPIKVGGVTISNASLHNFDEVDRLDVREGDVVIIKRAGDVIPQVTKVDLKDSVKRKPKTKLPKICPSCGSELFREEGEAALRCVKAQECPAQLVEIIKHFVSRNAMNIEGLGDKIIRLLIDNKIINNVSDLYKIKEEDIIKLEGFASKSSSNLINSIGSSKETSLQRFVYALGIREVGEATALNLALNFNDIKDLIKASREDLLEINDIGPVAADFINDFFKNTKNIELVNEFISLGFKLSPPKKDDSSNFSGKTIVITGSFTTYSRNELKEQLITRGAKVTSSVSNKTDFLISGEKPGSKFSKAQELQVKILDEQEAIDLLS</sequence>
<keyword evidence="5" id="KW-0235">DNA replication</keyword>
<dbReference type="InterPro" id="IPR013840">
    <property type="entry name" value="DNAligase_N"/>
</dbReference>
<dbReference type="InterPro" id="IPR013839">
    <property type="entry name" value="DNAligase_adenylation"/>
</dbReference>
<dbReference type="PROSITE" id="PS01055">
    <property type="entry name" value="DNA_LIGASE_N1"/>
    <property type="match status" value="1"/>
</dbReference>
<dbReference type="EMBL" id="UINC01001148">
    <property type="protein sequence ID" value="SUZ72233.1"/>
    <property type="molecule type" value="Genomic_DNA"/>
</dbReference>
<dbReference type="GO" id="GO:0003911">
    <property type="term" value="F:DNA ligase (NAD+) activity"/>
    <property type="evidence" value="ECO:0007669"/>
    <property type="project" value="UniProtKB-EC"/>
</dbReference>
<dbReference type="NCBIfam" id="NF005932">
    <property type="entry name" value="PRK07956.1"/>
    <property type="match status" value="1"/>
</dbReference>
<dbReference type="FunFam" id="1.10.150.20:FF:000007">
    <property type="entry name" value="DNA ligase"/>
    <property type="match status" value="1"/>
</dbReference>
<dbReference type="Pfam" id="PF12826">
    <property type="entry name" value="HHH_2"/>
    <property type="match status" value="1"/>
</dbReference>
<evidence type="ECO:0000259" key="13">
    <source>
        <dbReference type="PROSITE" id="PS50172"/>
    </source>
</evidence>
<keyword evidence="6" id="KW-0479">Metal-binding</keyword>
<dbReference type="InterPro" id="IPR018239">
    <property type="entry name" value="DNA_ligase_AS"/>
</dbReference>
<dbReference type="InterPro" id="IPR003583">
    <property type="entry name" value="Hlx-hairpin-Hlx_DNA-bd_motif"/>
</dbReference>
<dbReference type="SUPFAM" id="SSF50249">
    <property type="entry name" value="Nucleic acid-binding proteins"/>
    <property type="match status" value="1"/>
</dbReference>
<keyword evidence="7" id="KW-0227">DNA damage</keyword>
<feature type="domain" description="BRCT" evidence="13">
    <location>
        <begin position="598"/>
        <end position="675"/>
    </location>
</feature>
<dbReference type="GO" id="GO:0005829">
    <property type="term" value="C:cytosol"/>
    <property type="evidence" value="ECO:0007669"/>
    <property type="project" value="TreeGrafter"/>
</dbReference>
<dbReference type="CDD" id="cd17748">
    <property type="entry name" value="BRCT_DNA_ligase_like"/>
    <property type="match status" value="1"/>
</dbReference>
<dbReference type="AlphaFoldDB" id="A0A381Q3Q6"/>
<dbReference type="InterPro" id="IPR036420">
    <property type="entry name" value="BRCT_dom_sf"/>
</dbReference>
<evidence type="ECO:0000256" key="1">
    <source>
        <dbReference type="ARBA" id="ARBA00001946"/>
    </source>
</evidence>
<comment type="cofactor">
    <cofactor evidence="1">
        <name>Mg(2+)</name>
        <dbReference type="ChEBI" id="CHEBI:18420"/>
    </cofactor>
</comment>
<accession>A0A381Q3Q6</accession>
<evidence type="ECO:0000256" key="5">
    <source>
        <dbReference type="ARBA" id="ARBA00022705"/>
    </source>
</evidence>
<dbReference type="SMART" id="SM00292">
    <property type="entry name" value="BRCT"/>
    <property type="match status" value="1"/>
</dbReference>
<keyword evidence="8" id="KW-0862">Zinc</keyword>
<dbReference type="PROSITE" id="PS50172">
    <property type="entry name" value="BRCT"/>
    <property type="match status" value="1"/>
</dbReference>
<dbReference type="Gene3D" id="6.20.10.30">
    <property type="match status" value="1"/>
</dbReference>
<evidence type="ECO:0000313" key="14">
    <source>
        <dbReference type="EMBL" id="SUZ72233.1"/>
    </source>
</evidence>
<dbReference type="Pfam" id="PF01653">
    <property type="entry name" value="DNA_ligase_aden"/>
    <property type="match status" value="1"/>
</dbReference>
<evidence type="ECO:0000256" key="3">
    <source>
        <dbReference type="ARBA" id="ARBA00012722"/>
    </source>
</evidence>
<dbReference type="Pfam" id="PF03119">
    <property type="entry name" value="DNA_ligase_ZBD"/>
    <property type="match status" value="1"/>
</dbReference>
<evidence type="ECO:0000256" key="6">
    <source>
        <dbReference type="ARBA" id="ARBA00022723"/>
    </source>
</evidence>
<dbReference type="GO" id="GO:0003677">
    <property type="term" value="F:DNA binding"/>
    <property type="evidence" value="ECO:0007669"/>
    <property type="project" value="InterPro"/>
</dbReference>
<dbReference type="SMART" id="SM00532">
    <property type="entry name" value="LIGANc"/>
    <property type="match status" value="1"/>
</dbReference>
<dbReference type="GO" id="GO:0046872">
    <property type="term" value="F:metal ion binding"/>
    <property type="evidence" value="ECO:0007669"/>
    <property type="project" value="UniProtKB-KW"/>
</dbReference>
<dbReference type="Pfam" id="PF00533">
    <property type="entry name" value="BRCT"/>
    <property type="match status" value="1"/>
</dbReference>
<evidence type="ECO:0000256" key="2">
    <source>
        <dbReference type="ARBA" id="ARBA00004067"/>
    </source>
</evidence>
<dbReference type="InterPro" id="IPR012340">
    <property type="entry name" value="NA-bd_OB-fold"/>
</dbReference>
<dbReference type="InterPro" id="IPR041663">
    <property type="entry name" value="DisA/LigA_HHH"/>
</dbReference>
<dbReference type="PANTHER" id="PTHR23389">
    <property type="entry name" value="CHROMOSOME TRANSMISSION FIDELITY FACTOR 18"/>
    <property type="match status" value="1"/>
</dbReference>
<keyword evidence="4" id="KW-0436">Ligase</keyword>
<dbReference type="PIRSF" id="PIRSF001604">
    <property type="entry name" value="LigA"/>
    <property type="match status" value="1"/>
</dbReference>
<dbReference type="Gene3D" id="1.10.287.610">
    <property type="entry name" value="Helix hairpin bin"/>
    <property type="match status" value="1"/>
</dbReference>
<dbReference type="PANTHER" id="PTHR23389:SF9">
    <property type="entry name" value="DNA LIGASE"/>
    <property type="match status" value="1"/>
</dbReference>
<dbReference type="InterPro" id="IPR004149">
    <property type="entry name" value="Znf_DNAligase_C4"/>
</dbReference>
<evidence type="ECO:0000256" key="4">
    <source>
        <dbReference type="ARBA" id="ARBA00022598"/>
    </source>
</evidence>
<reference evidence="14" key="1">
    <citation type="submission" date="2018-05" db="EMBL/GenBank/DDBJ databases">
        <authorList>
            <person name="Lanie J.A."/>
            <person name="Ng W.-L."/>
            <person name="Kazmierczak K.M."/>
            <person name="Andrzejewski T.M."/>
            <person name="Davidsen T.M."/>
            <person name="Wayne K.J."/>
            <person name="Tettelin H."/>
            <person name="Glass J.I."/>
            <person name="Rusch D."/>
            <person name="Podicherti R."/>
            <person name="Tsui H.-C.T."/>
            <person name="Winkler M.E."/>
        </authorList>
    </citation>
    <scope>NUCLEOTIDE SEQUENCE</scope>
</reference>